<dbReference type="Gene3D" id="3.40.630.30">
    <property type="match status" value="1"/>
</dbReference>
<dbReference type="SUPFAM" id="SSF55729">
    <property type="entry name" value="Acyl-CoA N-acyltransferases (Nat)"/>
    <property type="match status" value="1"/>
</dbReference>
<reference evidence="3 4" key="1">
    <citation type="journal article" date="2020" name="Fungal Divers.">
        <title>Resolving the Mortierellaceae phylogeny through synthesis of multi-gene phylogenetics and phylogenomics.</title>
        <authorList>
            <person name="Vandepol N."/>
            <person name="Liber J."/>
            <person name="Desiro A."/>
            <person name="Na H."/>
            <person name="Kennedy M."/>
            <person name="Barry K."/>
            <person name="Grigoriev I.V."/>
            <person name="Miller A.N."/>
            <person name="O'Donnell K."/>
            <person name="Stajich J.E."/>
            <person name="Bonito G."/>
        </authorList>
    </citation>
    <scope>NUCLEOTIDE SEQUENCE [LARGE SCALE GENOMIC DNA]</scope>
    <source>
        <strain evidence="3 4">AD045</strain>
    </source>
</reference>
<evidence type="ECO:0000259" key="2">
    <source>
        <dbReference type="Pfam" id="PF13302"/>
    </source>
</evidence>
<dbReference type="Proteomes" id="UP001194696">
    <property type="component" value="Unassembled WGS sequence"/>
</dbReference>
<dbReference type="InterPro" id="IPR051908">
    <property type="entry name" value="Ribosomal_N-acetyltransferase"/>
</dbReference>
<evidence type="ECO:0000313" key="3">
    <source>
        <dbReference type="EMBL" id="KAG0285896.1"/>
    </source>
</evidence>
<evidence type="ECO:0000313" key="4">
    <source>
        <dbReference type="Proteomes" id="UP001194696"/>
    </source>
</evidence>
<sequence length="289" mass="33591">MAPIKNIKYTQLPASEYTQRTLGKMNGFKIETDQIQLRPIHLQRDAPLLWDVYKNHKKIFQYFPGGSHATYESFFAEQEKFCTRTDFFNWAVYVSASVAPVTIDDANNTTNEGEEEKKWVLCGSICLLDIVLPYRRFEVGSIWFHPLVQGTFVMVETSYALLRFSFEKLQAGRVQWKTHHENIASQKAAKKLGFREEGLFKKHMIDAWGQWRHTYFYAMTDDEWFGRPGEETRDARKEFNATPEDVSGEVEGREGGREGLQRRLEGIVDGRKHEGKQLPEWIARGEPLN</sequence>
<protein>
    <recommendedName>
        <fullName evidence="2">N-acetyltransferase domain-containing protein</fullName>
    </recommendedName>
</protein>
<name>A0ABQ7JX66_9FUNG</name>
<dbReference type="PANTHER" id="PTHR43441">
    <property type="entry name" value="RIBOSOMAL-PROTEIN-SERINE ACETYLTRANSFERASE"/>
    <property type="match status" value="1"/>
</dbReference>
<feature type="domain" description="N-acetyltransferase" evidence="2">
    <location>
        <begin position="35"/>
        <end position="195"/>
    </location>
</feature>
<dbReference type="PANTHER" id="PTHR43441:SF2">
    <property type="entry name" value="FAMILY ACETYLTRANSFERASE, PUTATIVE (AFU_ORTHOLOGUE AFUA_7G00850)-RELATED"/>
    <property type="match status" value="1"/>
</dbReference>
<keyword evidence="4" id="KW-1185">Reference proteome</keyword>
<dbReference type="Pfam" id="PF13302">
    <property type="entry name" value="Acetyltransf_3"/>
    <property type="match status" value="1"/>
</dbReference>
<gene>
    <name evidence="3" type="ORF">BGZ96_009936</name>
</gene>
<organism evidence="3 4">
    <name type="scientific">Linnemannia gamsii</name>
    <dbReference type="NCBI Taxonomy" id="64522"/>
    <lineage>
        <taxon>Eukaryota</taxon>
        <taxon>Fungi</taxon>
        <taxon>Fungi incertae sedis</taxon>
        <taxon>Mucoromycota</taxon>
        <taxon>Mortierellomycotina</taxon>
        <taxon>Mortierellomycetes</taxon>
        <taxon>Mortierellales</taxon>
        <taxon>Mortierellaceae</taxon>
        <taxon>Linnemannia</taxon>
    </lineage>
</organism>
<comment type="caution">
    <text evidence="3">The sequence shown here is derived from an EMBL/GenBank/DDBJ whole genome shotgun (WGS) entry which is preliminary data.</text>
</comment>
<proteinExistence type="predicted"/>
<feature type="region of interest" description="Disordered" evidence="1">
    <location>
        <begin position="241"/>
        <end position="260"/>
    </location>
</feature>
<evidence type="ECO:0000256" key="1">
    <source>
        <dbReference type="SAM" id="MobiDB-lite"/>
    </source>
</evidence>
<feature type="compositionally biased region" description="Basic and acidic residues" evidence="1">
    <location>
        <begin position="250"/>
        <end position="260"/>
    </location>
</feature>
<dbReference type="InterPro" id="IPR016181">
    <property type="entry name" value="Acyl_CoA_acyltransferase"/>
</dbReference>
<dbReference type="InterPro" id="IPR000182">
    <property type="entry name" value="GNAT_dom"/>
</dbReference>
<dbReference type="EMBL" id="JAAAIM010000623">
    <property type="protein sequence ID" value="KAG0285896.1"/>
    <property type="molecule type" value="Genomic_DNA"/>
</dbReference>
<accession>A0ABQ7JX66</accession>